<dbReference type="EMBL" id="BOOK01000026">
    <property type="protein sequence ID" value="GII01620.1"/>
    <property type="molecule type" value="Genomic_DNA"/>
</dbReference>
<feature type="transmembrane region" description="Helical" evidence="6">
    <location>
        <begin position="78"/>
        <end position="97"/>
    </location>
</feature>
<feature type="transmembrane region" description="Helical" evidence="6">
    <location>
        <begin position="247"/>
        <end position="266"/>
    </location>
</feature>
<feature type="transmembrane region" description="Helical" evidence="6">
    <location>
        <begin position="103"/>
        <end position="130"/>
    </location>
</feature>
<evidence type="ECO:0000256" key="2">
    <source>
        <dbReference type="ARBA" id="ARBA00022448"/>
    </source>
</evidence>
<comment type="subcellular location">
    <subcellularLocation>
        <location evidence="1">Cell membrane</location>
        <topology evidence="1">Multi-pass membrane protein</topology>
    </subcellularLocation>
</comment>
<feature type="transmembrane region" description="Helical" evidence="6">
    <location>
        <begin position="331"/>
        <end position="351"/>
    </location>
</feature>
<dbReference type="GO" id="GO:0022857">
    <property type="term" value="F:transmembrane transporter activity"/>
    <property type="evidence" value="ECO:0007669"/>
    <property type="project" value="InterPro"/>
</dbReference>
<feature type="transmembrane region" description="Helical" evidence="6">
    <location>
        <begin position="273"/>
        <end position="293"/>
    </location>
</feature>
<evidence type="ECO:0000313" key="8">
    <source>
        <dbReference type="EMBL" id="GII01620.1"/>
    </source>
</evidence>
<feature type="transmembrane region" description="Helical" evidence="6">
    <location>
        <begin position="169"/>
        <end position="190"/>
    </location>
</feature>
<dbReference type="GO" id="GO:0005886">
    <property type="term" value="C:plasma membrane"/>
    <property type="evidence" value="ECO:0007669"/>
    <property type="project" value="UniProtKB-SubCell"/>
</dbReference>
<feature type="domain" description="Major facilitator superfamily (MFS) profile" evidence="7">
    <location>
        <begin position="11"/>
        <end position="391"/>
    </location>
</feature>
<name>A0A8J3T0A0_9ACTN</name>
<comment type="caution">
    <text evidence="8">The sequence shown here is derived from an EMBL/GenBank/DDBJ whole genome shotgun (WGS) entry which is preliminary data.</text>
</comment>
<sequence length="406" mass="41612">MLRRTGSRPWDLVAALAVTSTVGYGVMFYAFAIFLTPVARDLGAGSAQVTAALTLAIVVNAAAAPLVGRLLDRYGGRWLMTGGSVLGTLTVLAWSRVESLPALYAVFACMGVAMALTLYEPAFAVVVSWFDGRSRATALLAVTVVAGFATTIFSPLAGLLNEWYGWRQALVVLAVVLGTVTVPLHLLVVRRGPDSAHPPKTGAVGDALRDPAFWLLTGAFVAQSGAVYTLALHLVSYLTSLGHPGPFASLVTGLVGVLSVTGRLATTGLQRRWPAATVAAVMFTVQASGAALLPVLGGTAAGAVACVLLFGIGYGVGTIARPVLFAEHFGVAGYGAIAGAATLPIALMTALGPLGGAGLEQTAGYTSVMVAVAVLCVVAAAALTVHHRRIRAVLRNVPRKTPTSQG</sequence>
<dbReference type="PANTHER" id="PTHR43385:SF1">
    <property type="entry name" value="RIBOFLAVIN TRANSPORTER RIBJ"/>
    <property type="match status" value="1"/>
</dbReference>
<feature type="transmembrane region" description="Helical" evidence="6">
    <location>
        <begin position="12"/>
        <end position="35"/>
    </location>
</feature>
<evidence type="ECO:0000313" key="9">
    <source>
        <dbReference type="Proteomes" id="UP000634476"/>
    </source>
</evidence>
<keyword evidence="3 6" id="KW-0812">Transmembrane</keyword>
<evidence type="ECO:0000259" key="7">
    <source>
        <dbReference type="PROSITE" id="PS50850"/>
    </source>
</evidence>
<dbReference type="AlphaFoldDB" id="A0A8J3T0A0"/>
<evidence type="ECO:0000256" key="4">
    <source>
        <dbReference type="ARBA" id="ARBA00022989"/>
    </source>
</evidence>
<dbReference type="SUPFAM" id="SSF103473">
    <property type="entry name" value="MFS general substrate transporter"/>
    <property type="match status" value="1"/>
</dbReference>
<evidence type="ECO:0000256" key="1">
    <source>
        <dbReference type="ARBA" id="ARBA00004651"/>
    </source>
</evidence>
<evidence type="ECO:0000256" key="6">
    <source>
        <dbReference type="SAM" id="Phobius"/>
    </source>
</evidence>
<dbReference type="InterPro" id="IPR052983">
    <property type="entry name" value="MFS_Riboflavin_Transporter"/>
</dbReference>
<dbReference type="RefSeq" id="WP_239130845.1">
    <property type="nucleotide sequence ID" value="NZ_BOOK01000026.1"/>
</dbReference>
<evidence type="ECO:0000256" key="5">
    <source>
        <dbReference type="ARBA" id="ARBA00023136"/>
    </source>
</evidence>
<keyword evidence="5 6" id="KW-0472">Membrane</keyword>
<feature type="transmembrane region" description="Helical" evidence="6">
    <location>
        <begin position="211"/>
        <end position="235"/>
    </location>
</feature>
<protein>
    <submittedName>
        <fullName evidence="8">MFS transporter</fullName>
    </submittedName>
</protein>
<dbReference type="InterPro" id="IPR036259">
    <property type="entry name" value="MFS_trans_sf"/>
</dbReference>
<accession>A0A8J3T0A0</accession>
<feature type="transmembrane region" description="Helical" evidence="6">
    <location>
        <begin position="47"/>
        <end position="66"/>
    </location>
</feature>
<feature type="transmembrane region" description="Helical" evidence="6">
    <location>
        <begin position="363"/>
        <end position="385"/>
    </location>
</feature>
<dbReference type="Pfam" id="PF07690">
    <property type="entry name" value="MFS_1"/>
    <property type="match status" value="1"/>
</dbReference>
<dbReference type="InterPro" id="IPR020846">
    <property type="entry name" value="MFS_dom"/>
</dbReference>
<keyword evidence="9" id="KW-1185">Reference proteome</keyword>
<keyword evidence="2" id="KW-0813">Transport</keyword>
<proteinExistence type="predicted"/>
<reference evidence="8" key="1">
    <citation type="submission" date="2021-01" db="EMBL/GenBank/DDBJ databases">
        <title>Whole genome shotgun sequence of Planobispora takensis NBRC 109077.</title>
        <authorList>
            <person name="Komaki H."/>
            <person name="Tamura T."/>
        </authorList>
    </citation>
    <scope>NUCLEOTIDE SEQUENCE</scope>
    <source>
        <strain evidence="8">NBRC 109077</strain>
    </source>
</reference>
<organism evidence="8 9">
    <name type="scientific">Planobispora takensis</name>
    <dbReference type="NCBI Taxonomy" id="1367882"/>
    <lineage>
        <taxon>Bacteria</taxon>
        <taxon>Bacillati</taxon>
        <taxon>Actinomycetota</taxon>
        <taxon>Actinomycetes</taxon>
        <taxon>Streptosporangiales</taxon>
        <taxon>Streptosporangiaceae</taxon>
        <taxon>Planobispora</taxon>
    </lineage>
</organism>
<dbReference type="Gene3D" id="1.20.1250.20">
    <property type="entry name" value="MFS general substrate transporter like domains"/>
    <property type="match status" value="1"/>
</dbReference>
<feature type="transmembrane region" description="Helical" evidence="6">
    <location>
        <begin position="299"/>
        <end position="319"/>
    </location>
</feature>
<dbReference type="InterPro" id="IPR011701">
    <property type="entry name" value="MFS"/>
</dbReference>
<evidence type="ECO:0000256" key="3">
    <source>
        <dbReference type="ARBA" id="ARBA00022692"/>
    </source>
</evidence>
<gene>
    <name evidence="8" type="ORF">Pta02_36280</name>
</gene>
<feature type="transmembrane region" description="Helical" evidence="6">
    <location>
        <begin position="137"/>
        <end position="157"/>
    </location>
</feature>
<dbReference type="PROSITE" id="PS50850">
    <property type="entry name" value="MFS"/>
    <property type="match status" value="1"/>
</dbReference>
<keyword evidence="4 6" id="KW-1133">Transmembrane helix</keyword>
<dbReference type="PANTHER" id="PTHR43385">
    <property type="entry name" value="RIBOFLAVIN TRANSPORTER RIBJ"/>
    <property type="match status" value="1"/>
</dbReference>
<dbReference type="Proteomes" id="UP000634476">
    <property type="component" value="Unassembled WGS sequence"/>
</dbReference>